<dbReference type="GO" id="GO:0046872">
    <property type="term" value="F:metal ion binding"/>
    <property type="evidence" value="ECO:0007669"/>
    <property type="project" value="UniProtKB-KW"/>
</dbReference>
<protein>
    <recommendedName>
        <fullName evidence="8">Carboxylic ester hydrolase</fullName>
        <ecNumber evidence="8">3.1.1.-</ecNumber>
    </recommendedName>
</protein>
<keyword evidence="2" id="KW-0719">Serine esterase</keyword>
<evidence type="ECO:0000256" key="1">
    <source>
        <dbReference type="ARBA" id="ARBA00006249"/>
    </source>
</evidence>
<evidence type="ECO:0000256" key="4">
    <source>
        <dbReference type="ARBA" id="ARBA00022729"/>
    </source>
</evidence>
<dbReference type="Pfam" id="PF07519">
    <property type="entry name" value="Tannase"/>
    <property type="match status" value="1"/>
</dbReference>
<dbReference type="EMBL" id="MU853788">
    <property type="protein sequence ID" value="KAK3941044.1"/>
    <property type="molecule type" value="Genomic_DNA"/>
</dbReference>
<evidence type="ECO:0000256" key="5">
    <source>
        <dbReference type="ARBA" id="ARBA00022801"/>
    </source>
</evidence>
<organism evidence="9 10">
    <name type="scientific">Diplogelasinospora grovesii</name>
    <dbReference type="NCBI Taxonomy" id="303347"/>
    <lineage>
        <taxon>Eukaryota</taxon>
        <taxon>Fungi</taxon>
        <taxon>Dikarya</taxon>
        <taxon>Ascomycota</taxon>
        <taxon>Pezizomycotina</taxon>
        <taxon>Sordariomycetes</taxon>
        <taxon>Sordariomycetidae</taxon>
        <taxon>Sordariales</taxon>
        <taxon>Diplogelasinosporaceae</taxon>
        <taxon>Diplogelasinospora</taxon>
    </lineage>
</organism>
<keyword evidence="7" id="KW-1015">Disulfide bond</keyword>
<proteinExistence type="inferred from homology"/>
<gene>
    <name evidence="9" type="ORF">QBC46DRAFT_432904</name>
</gene>
<evidence type="ECO:0000256" key="7">
    <source>
        <dbReference type="ARBA" id="ARBA00023157"/>
    </source>
</evidence>
<keyword evidence="10" id="KW-1185">Reference proteome</keyword>
<keyword evidence="6" id="KW-0106">Calcium</keyword>
<evidence type="ECO:0000313" key="10">
    <source>
        <dbReference type="Proteomes" id="UP001303473"/>
    </source>
</evidence>
<dbReference type="InterPro" id="IPR011118">
    <property type="entry name" value="Tannase/feruloyl_esterase"/>
</dbReference>
<dbReference type="PANTHER" id="PTHR33938:SF13">
    <property type="entry name" value="CARBOXYLIC ESTER HYDROLASE"/>
    <property type="match status" value="1"/>
</dbReference>
<dbReference type="SUPFAM" id="SSF53474">
    <property type="entry name" value="alpha/beta-Hydrolases"/>
    <property type="match status" value="1"/>
</dbReference>
<accession>A0AAN6S5C0</accession>
<evidence type="ECO:0000256" key="8">
    <source>
        <dbReference type="RuleBase" id="RU361238"/>
    </source>
</evidence>
<dbReference type="PANTHER" id="PTHR33938">
    <property type="entry name" value="FERULOYL ESTERASE B-RELATED"/>
    <property type="match status" value="1"/>
</dbReference>
<evidence type="ECO:0000256" key="3">
    <source>
        <dbReference type="ARBA" id="ARBA00022723"/>
    </source>
</evidence>
<dbReference type="AlphaFoldDB" id="A0AAN6S5C0"/>
<evidence type="ECO:0000313" key="9">
    <source>
        <dbReference type="EMBL" id="KAK3941044.1"/>
    </source>
</evidence>
<dbReference type="Gene3D" id="3.40.50.1820">
    <property type="entry name" value="alpha/beta hydrolase"/>
    <property type="match status" value="1"/>
</dbReference>
<dbReference type="Proteomes" id="UP001303473">
    <property type="component" value="Unassembled WGS sequence"/>
</dbReference>
<keyword evidence="3" id="KW-0479">Metal-binding</keyword>
<reference evidence="10" key="1">
    <citation type="journal article" date="2023" name="Mol. Phylogenet. Evol.">
        <title>Genome-scale phylogeny and comparative genomics of the fungal order Sordariales.</title>
        <authorList>
            <person name="Hensen N."/>
            <person name="Bonometti L."/>
            <person name="Westerberg I."/>
            <person name="Brannstrom I.O."/>
            <person name="Guillou S."/>
            <person name="Cros-Aarteil S."/>
            <person name="Calhoun S."/>
            <person name="Haridas S."/>
            <person name="Kuo A."/>
            <person name="Mondo S."/>
            <person name="Pangilinan J."/>
            <person name="Riley R."/>
            <person name="LaButti K."/>
            <person name="Andreopoulos B."/>
            <person name="Lipzen A."/>
            <person name="Chen C."/>
            <person name="Yan M."/>
            <person name="Daum C."/>
            <person name="Ng V."/>
            <person name="Clum A."/>
            <person name="Steindorff A."/>
            <person name="Ohm R.A."/>
            <person name="Martin F."/>
            <person name="Silar P."/>
            <person name="Natvig D.O."/>
            <person name="Lalanne C."/>
            <person name="Gautier V."/>
            <person name="Ament-Velasquez S.L."/>
            <person name="Kruys A."/>
            <person name="Hutchinson M.I."/>
            <person name="Powell A.J."/>
            <person name="Barry K."/>
            <person name="Miller A.N."/>
            <person name="Grigoriev I.V."/>
            <person name="Debuchy R."/>
            <person name="Gladieux P."/>
            <person name="Hiltunen Thoren M."/>
            <person name="Johannesson H."/>
        </authorList>
    </citation>
    <scope>NUCLEOTIDE SEQUENCE [LARGE SCALE GENOMIC DNA]</scope>
    <source>
        <strain evidence="10">CBS 340.73</strain>
    </source>
</reference>
<dbReference type="EC" id="3.1.1.-" evidence="8"/>
<name>A0AAN6S5C0_9PEZI</name>
<evidence type="ECO:0000256" key="6">
    <source>
        <dbReference type="ARBA" id="ARBA00022837"/>
    </source>
</evidence>
<sequence>MPQLVCSSEAMAITTGAASSCAAAHIPTPTLYGADILHVTANLVQNYSATVSEEYNYNHPSSVVTDVDFCNITITYTHPGENDTINVQAWLPLEWNGRLQAVGGGGYVAGLFYLSYVAMEGAIGEGYATVTTDAGLGTSYAPDPWALVSPGNVNLYNLQNLASVSLGDEAVIAKDLIQGFYGQPPKYSYWSGCSQGGRQGMMLAQRYPDAYNGIAAAAPAFNWGQFIPACSWAQVTMDMMNSFPDACELDAITAAAVSECDALDGVADGLVSDPDACSFDPFTMVGKVINCTQTGINMTVSKAAAAIANATWAGPRNAEGGFLWYGPYPQARLTGATENVETTSDLGYAMTSCRNGTCVGVPTGLGEDWLEFFVAKNSSWTYKDITSVAEYADLFHASVQQWDSIIGTADPNLAAFQAAGGKMITYHGLADGLIPTKGTTDYYNRAVKITPDLNDFWRYFQVPGLGHCSGGNGGQPTATFQALVDWVENGVVPESLPISFNSTEGVLNNRILCPYPKKATLKSKGADPTQASSFVCK</sequence>
<comment type="similarity">
    <text evidence="1 8">Belongs to the tannase family.</text>
</comment>
<comment type="caution">
    <text evidence="9">The sequence shown here is derived from an EMBL/GenBank/DDBJ whole genome shotgun (WGS) entry which is preliminary data.</text>
</comment>
<evidence type="ECO:0000256" key="2">
    <source>
        <dbReference type="ARBA" id="ARBA00022487"/>
    </source>
</evidence>
<dbReference type="GO" id="GO:0030600">
    <property type="term" value="F:feruloyl esterase activity"/>
    <property type="evidence" value="ECO:0007669"/>
    <property type="project" value="UniProtKB-ARBA"/>
</dbReference>
<keyword evidence="5 8" id="KW-0378">Hydrolase</keyword>
<dbReference type="InterPro" id="IPR029058">
    <property type="entry name" value="AB_hydrolase_fold"/>
</dbReference>
<keyword evidence="4" id="KW-0732">Signal</keyword>